<dbReference type="EMBL" id="JBHSOW010000127">
    <property type="protein sequence ID" value="MFC5653509.1"/>
    <property type="molecule type" value="Genomic_DNA"/>
</dbReference>
<dbReference type="RefSeq" id="WP_379192162.1">
    <property type="nucleotide sequence ID" value="NZ_JBHSOW010000127.1"/>
</dbReference>
<comment type="caution">
    <text evidence="1">The sequence shown here is derived from an EMBL/GenBank/DDBJ whole genome shotgun (WGS) entry which is preliminary data.</text>
</comment>
<reference evidence="2" key="1">
    <citation type="journal article" date="2019" name="Int. J. Syst. Evol. Microbiol.">
        <title>The Global Catalogue of Microorganisms (GCM) 10K type strain sequencing project: providing services to taxonomists for standard genome sequencing and annotation.</title>
        <authorList>
            <consortium name="The Broad Institute Genomics Platform"/>
            <consortium name="The Broad Institute Genome Sequencing Center for Infectious Disease"/>
            <person name="Wu L."/>
            <person name="Ma J."/>
        </authorList>
    </citation>
    <scope>NUCLEOTIDE SEQUENCE [LARGE SCALE GENOMIC DNA]</scope>
    <source>
        <strain evidence="2">CGMCC 1.3240</strain>
    </source>
</reference>
<proteinExistence type="predicted"/>
<name>A0ABW0W9W0_9BACL</name>
<gene>
    <name evidence="1" type="ORF">ACFPYJ_31200</name>
</gene>
<sequence length="87" mass="9920">MATKSVRNYTVHDLKDEVLYFDSRWKRSFSGGRAIYTAISNRSSVTLTNVTPKGRLIPQVIQKFKKGSRVVVIDTAVHYPPHSTKRL</sequence>
<organism evidence="1 2">
    <name type="scientific">Paenibacillus solisilvae</name>
    <dbReference type="NCBI Taxonomy" id="2486751"/>
    <lineage>
        <taxon>Bacteria</taxon>
        <taxon>Bacillati</taxon>
        <taxon>Bacillota</taxon>
        <taxon>Bacilli</taxon>
        <taxon>Bacillales</taxon>
        <taxon>Paenibacillaceae</taxon>
        <taxon>Paenibacillus</taxon>
    </lineage>
</organism>
<evidence type="ECO:0000313" key="2">
    <source>
        <dbReference type="Proteomes" id="UP001596047"/>
    </source>
</evidence>
<keyword evidence="2" id="KW-1185">Reference proteome</keyword>
<evidence type="ECO:0000313" key="1">
    <source>
        <dbReference type="EMBL" id="MFC5653509.1"/>
    </source>
</evidence>
<dbReference type="Proteomes" id="UP001596047">
    <property type="component" value="Unassembled WGS sequence"/>
</dbReference>
<protein>
    <submittedName>
        <fullName evidence="1">Uncharacterized protein</fullName>
    </submittedName>
</protein>
<accession>A0ABW0W9W0</accession>